<dbReference type="GO" id="GO:0046872">
    <property type="term" value="F:metal ion binding"/>
    <property type="evidence" value="ECO:0007669"/>
    <property type="project" value="UniProtKB-KW"/>
</dbReference>
<accession>A0A853F8G0</accession>
<dbReference type="Pfam" id="PF13416">
    <property type="entry name" value="SBP_bac_8"/>
    <property type="match status" value="1"/>
</dbReference>
<dbReference type="SUPFAM" id="SSF53850">
    <property type="entry name" value="Periplasmic binding protein-like II"/>
    <property type="match status" value="1"/>
</dbReference>
<dbReference type="InterPro" id="IPR026045">
    <property type="entry name" value="Ferric-bd"/>
</dbReference>
<keyword evidence="6" id="KW-1185">Reference proteome</keyword>
<gene>
    <name evidence="5" type="ORF">H0A68_05085</name>
</gene>
<dbReference type="Proteomes" id="UP000580517">
    <property type="component" value="Unassembled WGS sequence"/>
</dbReference>
<feature type="binding site" evidence="3">
    <location>
        <position position="93"/>
    </location>
    <ligand>
        <name>Fe cation</name>
        <dbReference type="ChEBI" id="CHEBI:24875"/>
    </ligand>
</feature>
<keyword evidence="2 4" id="KW-0732">Signal</keyword>
<dbReference type="PANTHER" id="PTHR30006">
    <property type="entry name" value="THIAMINE-BINDING PERIPLASMIC PROTEIN-RELATED"/>
    <property type="match status" value="1"/>
</dbReference>
<dbReference type="EMBL" id="JACCEW010000001">
    <property type="protein sequence ID" value="NYT36239.1"/>
    <property type="molecule type" value="Genomic_DNA"/>
</dbReference>
<feature type="binding site" evidence="3">
    <location>
        <position position="230"/>
    </location>
    <ligand>
        <name>Fe cation</name>
        <dbReference type="ChEBI" id="CHEBI:24875"/>
    </ligand>
</feature>
<dbReference type="InterPro" id="IPR006311">
    <property type="entry name" value="TAT_signal"/>
</dbReference>
<keyword evidence="3" id="KW-0408">Iron</keyword>
<dbReference type="PROSITE" id="PS51318">
    <property type="entry name" value="TAT"/>
    <property type="match status" value="1"/>
</dbReference>
<evidence type="ECO:0000313" key="5">
    <source>
        <dbReference type="EMBL" id="NYT36239.1"/>
    </source>
</evidence>
<evidence type="ECO:0000256" key="4">
    <source>
        <dbReference type="SAM" id="SignalP"/>
    </source>
</evidence>
<evidence type="ECO:0000256" key="1">
    <source>
        <dbReference type="ARBA" id="ARBA00008520"/>
    </source>
</evidence>
<dbReference type="GO" id="GO:0030288">
    <property type="term" value="C:outer membrane-bounded periplasmic space"/>
    <property type="evidence" value="ECO:0007669"/>
    <property type="project" value="TreeGrafter"/>
</dbReference>
<dbReference type="RefSeq" id="WP_129968140.1">
    <property type="nucleotide sequence ID" value="NZ_JACCEW010000001.1"/>
</dbReference>
<protein>
    <submittedName>
        <fullName evidence="5">Extracellular solute-binding protein</fullName>
    </submittedName>
</protein>
<sequence length="343" mass="36319">MANVKRRALLRTGAALGTGALIGAPLLHVAQAAQTDTLTLYNGQHAKTTQALVAAFTSSTGIKVDIRKGSSAQLANQIMEEGERSPADVFYSEESPPVAALAEKDLLAKIDGATLKQIMPGYTANDGTWAGISARCRVVVFNRDMVSESDLPDSVMDMATEVWKDKVGFVPTSGAFQEQIIAIKLIKGRDAALGWLKGLKQYGRIYNGNKAAMKAVERGDIATALVNNYYWYALADEVGADKMKAGIHYAGHEDPGALITVSAAGILKTSSKIKAAQRLLAFMVSAAGQDAIVGSVAEYPLRPGIKSPYDLKPFDQLNPPDVSPADLGDAADALALRREAGLA</sequence>
<feature type="signal peptide" evidence="4">
    <location>
        <begin position="1"/>
        <end position="32"/>
    </location>
</feature>
<evidence type="ECO:0000256" key="2">
    <source>
        <dbReference type="ARBA" id="ARBA00022729"/>
    </source>
</evidence>
<comment type="similarity">
    <text evidence="1">Belongs to the bacterial solute-binding protein 1 family.</text>
</comment>
<name>A0A853F8G0_9BURK</name>
<dbReference type="Gene3D" id="3.40.190.10">
    <property type="entry name" value="Periplasmic binding protein-like II"/>
    <property type="match status" value="2"/>
</dbReference>
<proteinExistence type="inferred from homology"/>
<dbReference type="PANTHER" id="PTHR30006:SF15">
    <property type="entry name" value="IRON-UTILIZATION PERIPLASMIC PROTEIN"/>
    <property type="match status" value="1"/>
</dbReference>
<keyword evidence="3" id="KW-0479">Metal-binding</keyword>
<dbReference type="InterPro" id="IPR006059">
    <property type="entry name" value="SBP"/>
</dbReference>
<dbReference type="PIRSF" id="PIRSF002825">
    <property type="entry name" value="CfbpA"/>
    <property type="match status" value="1"/>
</dbReference>
<feature type="binding site" evidence="3">
    <location>
        <position position="229"/>
    </location>
    <ligand>
        <name>Fe cation</name>
        <dbReference type="ChEBI" id="CHEBI:24875"/>
    </ligand>
</feature>
<reference evidence="5 6" key="1">
    <citation type="submission" date="2020-07" db="EMBL/GenBank/DDBJ databases">
        <title>Taxonomic revisions and descriptions of new bacterial species based on genomic comparisons in the high-G+C-content subgroup of the family Alcaligenaceae.</title>
        <authorList>
            <person name="Szabo A."/>
            <person name="Felfoldi T."/>
        </authorList>
    </citation>
    <scope>NUCLEOTIDE SEQUENCE [LARGE SCALE GENOMIC DNA]</scope>
    <source>
        <strain evidence="5 6">DSM 25264</strain>
    </source>
</reference>
<dbReference type="AlphaFoldDB" id="A0A853F8G0"/>
<evidence type="ECO:0000313" key="6">
    <source>
        <dbReference type="Proteomes" id="UP000580517"/>
    </source>
</evidence>
<comment type="caution">
    <text evidence="5">The sequence shown here is derived from an EMBL/GenBank/DDBJ whole genome shotgun (WGS) entry which is preliminary data.</text>
</comment>
<evidence type="ECO:0000256" key="3">
    <source>
        <dbReference type="PIRSR" id="PIRSR002825-1"/>
    </source>
</evidence>
<organism evidence="5 6">
    <name type="scientific">Allopusillimonas soli</name>
    <dbReference type="NCBI Taxonomy" id="659016"/>
    <lineage>
        <taxon>Bacteria</taxon>
        <taxon>Pseudomonadati</taxon>
        <taxon>Pseudomonadota</taxon>
        <taxon>Betaproteobacteria</taxon>
        <taxon>Burkholderiales</taxon>
        <taxon>Alcaligenaceae</taxon>
        <taxon>Allopusillimonas</taxon>
    </lineage>
</organism>
<dbReference type="OrthoDB" id="9769567at2"/>
<feature type="chain" id="PRO_5032792626" evidence="4">
    <location>
        <begin position="33"/>
        <end position="343"/>
    </location>
</feature>
<feature type="binding site" evidence="3">
    <location>
        <position position="45"/>
    </location>
    <ligand>
        <name>Fe cation</name>
        <dbReference type="ChEBI" id="CHEBI:24875"/>
    </ligand>
</feature>